<keyword evidence="2 3" id="KW-0802">TPR repeat</keyword>
<evidence type="ECO:0000256" key="1">
    <source>
        <dbReference type="ARBA" id="ARBA00022737"/>
    </source>
</evidence>
<evidence type="ECO:0000256" key="5">
    <source>
        <dbReference type="SAM" id="SignalP"/>
    </source>
</evidence>
<dbReference type="Proteomes" id="UP000006365">
    <property type="component" value="Chromosome"/>
</dbReference>
<feature type="region of interest" description="Disordered" evidence="4">
    <location>
        <begin position="27"/>
        <end position="59"/>
    </location>
</feature>
<dbReference type="KEGG" id="dpr:Despr_1206"/>
<evidence type="ECO:0000256" key="2">
    <source>
        <dbReference type="ARBA" id="ARBA00022803"/>
    </source>
</evidence>
<dbReference type="SUPFAM" id="SSF48452">
    <property type="entry name" value="TPR-like"/>
    <property type="match status" value="1"/>
</dbReference>
<dbReference type="Gene3D" id="1.25.40.10">
    <property type="entry name" value="Tetratricopeptide repeat domain"/>
    <property type="match status" value="1"/>
</dbReference>
<dbReference type="SMART" id="SM00028">
    <property type="entry name" value="TPR"/>
    <property type="match status" value="3"/>
</dbReference>
<proteinExistence type="predicted"/>
<protein>
    <submittedName>
        <fullName evidence="6">Tetratricopeptide TPR_1 repeat-containing protein</fullName>
    </submittedName>
</protein>
<dbReference type="PROSITE" id="PS50005">
    <property type="entry name" value="TPR"/>
    <property type="match status" value="2"/>
</dbReference>
<reference evidence="6 7" key="1">
    <citation type="journal article" date="2011" name="Stand. Genomic Sci.">
        <title>Complete genome sequence of Desulfobulbus propionicus type strain (1pr3).</title>
        <authorList>
            <person name="Pagani I."/>
            <person name="Lapidus A."/>
            <person name="Nolan M."/>
            <person name="Lucas S."/>
            <person name="Hammon N."/>
            <person name="Deshpande S."/>
            <person name="Cheng J.F."/>
            <person name="Chertkov O."/>
            <person name="Davenport K."/>
            <person name="Tapia R."/>
            <person name="Han C."/>
            <person name="Goodwin L."/>
            <person name="Pitluck S."/>
            <person name="Liolios K."/>
            <person name="Mavromatis K."/>
            <person name="Ivanova N."/>
            <person name="Mikhailova N."/>
            <person name="Pati A."/>
            <person name="Chen A."/>
            <person name="Palaniappan K."/>
            <person name="Land M."/>
            <person name="Hauser L."/>
            <person name="Chang Y.J."/>
            <person name="Jeffries C.D."/>
            <person name="Detter J.C."/>
            <person name="Brambilla E."/>
            <person name="Kannan K.P."/>
            <person name="Djao O.D."/>
            <person name="Rohde M."/>
            <person name="Pukall R."/>
            <person name="Spring S."/>
            <person name="Goker M."/>
            <person name="Sikorski J."/>
            <person name="Woyke T."/>
            <person name="Bristow J."/>
            <person name="Eisen J.A."/>
            <person name="Markowitz V."/>
            <person name="Hugenholtz P."/>
            <person name="Kyrpides N.C."/>
            <person name="Klenk H.P."/>
        </authorList>
    </citation>
    <scope>NUCLEOTIDE SEQUENCE [LARGE SCALE GENOMIC DNA]</scope>
    <source>
        <strain evidence="7">ATCC 33891 / DSM 2032 / 1pr3</strain>
    </source>
</reference>
<keyword evidence="1" id="KW-0677">Repeat</keyword>
<dbReference type="AlphaFoldDB" id="A0A7U3YL50"/>
<dbReference type="PANTHER" id="PTHR44943">
    <property type="entry name" value="CELLULOSE SYNTHASE OPERON PROTEIN C"/>
    <property type="match status" value="1"/>
</dbReference>
<dbReference type="PANTHER" id="PTHR44943:SF8">
    <property type="entry name" value="TPR REPEAT-CONTAINING PROTEIN MJ0263"/>
    <property type="match status" value="1"/>
</dbReference>
<evidence type="ECO:0000313" key="7">
    <source>
        <dbReference type="Proteomes" id="UP000006365"/>
    </source>
</evidence>
<evidence type="ECO:0000313" key="6">
    <source>
        <dbReference type="EMBL" id="ADW17375.1"/>
    </source>
</evidence>
<dbReference type="RefSeq" id="WP_015723917.1">
    <property type="nucleotide sequence ID" value="NC_014972.1"/>
</dbReference>
<gene>
    <name evidence="6" type="ordered locus">Despr_1206</name>
</gene>
<organism evidence="6 7">
    <name type="scientific">Desulfobulbus propionicus (strain ATCC 33891 / DSM 2032 / VKM B-1956 / 1pr3)</name>
    <dbReference type="NCBI Taxonomy" id="577650"/>
    <lineage>
        <taxon>Bacteria</taxon>
        <taxon>Pseudomonadati</taxon>
        <taxon>Thermodesulfobacteriota</taxon>
        <taxon>Desulfobulbia</taxon>
        <taxon>Desulfobulbales</taxon>
        <taxon>Desulfobulbaceae</taxon>
        <taxon>Desulfobulbus</taxon>
    </lineage>
</organism>
<dbReference type="Pfam" id="PF13432">
    <property type="entry name" value="TPR_16"/>
    <property type="match status" value="1"/>
</dbReference>
<feature type="repeat" description="TPR" evidence="3">
    <location>
        <begin position="90"/>
        <end position="123"/>
    </location>
</feature>
<evidence type="ECO:0000256" key="4">
    <source>
        <dbReference type="SAM" id="MobiDB-lite"/>
    </source>
</evidence>
<accession>A0A7U3YL50</accession>
<sequence length="203" mass="23078">MFKLTTTVALLILCFAVAQGLRAGQAPEQTTHPAVARPSPAAQEQPPPPQPSSRSHDQWLKGSEAFQESSDWKGMLDWCQEWSRDVPEDAWAWHCLGYCYLNLHRYDEAVAAYRQTVRINPQDADGWSNLGFVYTEQKRYNEAIDSYRQTVRINPGDVEGWSNLSYVYFSSDNPAAAQESLEQLRHLNPQKADELLEILPPPK</sequence>
<dbReference type="EMBL" id="CP002364">
    <property type="protein sequence ID" value="ADW17375.1"/>
    <property type="molecule type" value="Genomic_DNA"/>
</dbReference>
<feature type="signal peptide" evidence="5">
    <location>
        <begin position="1"/>
        <end position="23"/>
    </location>
</feature>
<name>A0A7U3YL50_DESPD</name>
<dbReference type="InterPro" id="IPR019734">
    <property type="entry name" value="TPR_rpt"/>
</dbReference>
<evidence type="ECO:0000256" key="3">
    <source>
        <dbReference type="PROSITE-ProRule" id="PRU00339"/>
    </source>
</evidence>
<dbReference type="PROSITE" id="PS50293">
    <property type="entry name" value="TPR_REGION"/>
    <property type="match status" value="2"/>
</dbReference>
<feature type="repeat" description="TPR" evidence="3">
    <location>
        <begin position="124"/>
        <end position="157"/>
    </location>
</feature>
<feature type="chain" id="PRO_5031355162" evidence="5">
    <location>
        <begin position="24"/>
        <end position="203"/>
    </location>
</feature>
<dbReference type="InterPro" id="IPR011990">
    <property type="entry name" value="TPR-like_helical_dom_sf"/>
</dbReference>
<dbReference type="InterPro" id="IPR051685">
    <property type="entry name" value="Ycf3/AcsC/BcsC/TPR_MFPF"/>
</dbReference>
<keyword evidence="7" id="KW-1185">Reference proteome</keyword>
<keyword evidence="5" id="KW-0732">Signal</keyword>